<evidence type="ECO:0000256" key="4">
    <source>
        <dbReference type="ARBA" id="ARBA00022670"/>
    </source>
</evidence>
<evidence type="ECO:0000313" key="18">
    <source>
        <dbReference type="EMBL" id="MDA0180716.1"/>
    </source>
</evidence>
<comment type="catalytic activity">
    <reaction evidence="10">
        <text>Releases a C-terminal residue, which may be hydrophobic or positively charged.</text>
        <dbReference type="EC" id="3.4.17.18"/>
    </reaction>
</comment>
<feature type="domain" description="Peptidase M14" evidence="17">
    <location>
        <begin position="92"/>
        <end position="396"/>
    </location>
</feature>
<dbReference type="SMART" id="SM00631">
    <property type="entry name" value="Zn_pept"/>
    <property type="match status" value="1"/>
</dbReference>
<dbReference type="PANTHER" id="PTHR11705:SF143">
    <property type="entry name" value="SLL0236 PROTEIN"/>
    <property type="match status" value="1"/>
</dbReference>
<dbReference type="PRINTS" id="PR00765">
    <property type="entry name" value="CRBOXYPTASEA"/>
</dbReference>
<comment type="function">
    <text evidence="11">Carboxypeptidase that possesses the specificities of both mammalian Cpase A and B. Thus shows broad substrate specificity, being able to cleave Cbz-Gly-Leu, Cbz-Gly-Val, Cbz-Gly-Phe, Cbz-Gly-Lys and Bz-Gly-Arg in vitro.</text>
</comment>
<comment type="caution">
    <text evidence="18">The sequence shown here is derived from an EMBL/GenBank/DDBJ whole genome shotgun (WGS) entry which is preliminary data.</text>
</comment>
<comment type="similarity">
    <text evidence="2 14">Belongs to the peptidase M14 family.</text>
</comment>
<dbReference type="FunFam" id="3.40.630.10:FF:000084">
    <property type="entry name" value="Carboxypeptidase B2"/>
    <property type="match status" value="1"/>
</dbReference>
<feature type="signal peptide" evidence="15">
    <location>
        <begin position="1"/>
        <end position="24"/>
    </location>
</feature>
<dbReference type="GO" id="GO:0016020">
    <property type="term" value="C:membrane"/>
    <property type="evidence" value="ECO:0007669"/>
    <property type="project" value="InterPro"/>
</dbReference>
<evidence type="ECO:0000256" key="7">
    <source>
        <dbReference type="ARBA" id="ARBA00022801"/>
    </source>
</evidence>
<dbReference type="InterPro" id="IPR000834">
    <property type="entry name" value="Peptidase_M14"/>
</dbReference>
<evidence type="ECO:0000256" key="15">
    <source>
        <dbReference type="SAM" id="SignalP"/>
    </source>
</evidence>
<feature type="active site" description="Proton donor/acceptor" evidence="14">
    <location>
        <position position="361"/>
    </location>
</feature>
<dbReference type="EMBL" id="JAPDDP010000015">
    <property type="protein sequence ID" value="MDA0180716.1"/>
    <property type="molecule type" value="Genomic_DNA"/>
</dbReference>
<keyword evidence="7" id="KW-0378">Hydrolase</keyword>
<dbReference type="SUPFAM" id="SSF53187">
    <property type="entry name" value="Zn-dependent exopeptidases"/>
    <property type="match status" value="1"/>
</dbReference>
<evidence type="ECO:0000256" key="11">
    <source>
        <dbReference type="ARBA" id="ARBA00055464"/>
    </source>
</evidence>
<proteinExistence type="inferred from homology"/>
<evidence type="ECO:0000256" key="6">
    <source>
        <dbReference type="ARBA" id="ARBA00022729"/>
    </source>
</evidence>
<evidence type="ECO:0000256" key="14">
    <source>
        <dbReference type="PROSITE-ProRule" id="PRU01379"/>
    </source>
</evidence>
<dbReference type="Gene3D" id="2.60.120.200">
    <property type="match status" value="1"/>
</dbReference>
<keyword evidence="5" id="KW-0479">Metal-binding</keyword>
<evidence type="ECO:0000256" key="9">
    <source>
        <dbReference type="ARBA" id="ARBA00023049"/>
    </source>
</evidence>
<dbReference type="Gene3D" id="3.40.630.10">
    <property type="entry name" value="Zn peptidases"/>
    <property type="match status" value="1"/>
</dbReference>
<dbReference type="PANTHER" id="PTHR11705">
    <property type="entry name" value="PROTEASE FAMILY M14 CARBOXYPEPTIDASE A,B"/>
    <property type="match status" value="1"/>
</dbReference>
<keyword evidence="8" id="KW-0862">Zinc</keyword>
<evidence type="ECO:0000256" key="13">
    <source>
        <dbReference type="ARBA" id="ARBA00074273"/>
    </source>
</evidence>
<dbReference type="InterPro" id="IPR000998">
    <property type="entry name" value="MAM_dom"/>
</dbReference>
<comment type="cofactor">
    <cofactor evidence="1">
        <name>Zn(2+)</name>
        <dbReference type="ChEBI" id="CHEBI:29105"/>
    </cofactor>
</comment>
<dbReference type="AlphaFoldDB" id="A0A9X3NB17"/>
<evidence type="ECO:0000259" key="17">
    <source>
        <dbReference type="PROSITE" id="PS52035"/>
    </source>
</evidence>
<dbReference type="GO" id="GO:0006508">
    <property type="term" value="P:proteolysis"/>
    <property type="evidence" value="ECO:0007669"/>
    <property type="project" value="UniProtKB-KW"/>
</dbReference>
<keyword evidence="19" id="KW-1185">Reference proteome</keyword>
<dbReference type="InterPro" id="IPR033810">
    <property type="entry name" value="Carboxypeptidase_T"/>
</dbReference>
<evidence type="ECO:0000256" key="1">
    <source>
        <dbReference type="ARBA" id="ARBA00001947"/>
    </source>
</evidence>
<evidence type="ECO:0000256" key="10">
    <source>
        <dbReference type="ARBA" id="ARBA00050859"/>
    </source>
</evidence>
<feature type="domain" description="MAM" evidence="16">
    <location>
        <begin position="396"/>
        <end position="580"/>
    </location>
</feature>
<dbReference type="InterPro" id="IPR057247">
    <property type="entry name" value="CARBOXYPEPT_ZN_2"/>
</dbReference>
<accession>A0A9X3NB17</accession>
<evidence type="ECO:0000256" key="3">
    <source>
        <dbReference type="ARBA" id="ARBA00022645"/>
    </source>
</evidence>
<reference evidence="18" key="1">
    <citation type="submission" date="2022-10" db="EMBL/GenBank/DDBJ databases">
        <title>The WGS of Solirubrobacter phytolaccae KCTC 29190.</title>
        <authorList>
            <person name="Jiang Z."/>
        </authorList>
    </citation>
    <scope>NUCLEOTIDE SEQUENCE</scope>
    <source>
        <strain evidence="18">KCTC 29190</strain>
    </source>
</reference>
<evidence type="ECO:0000259" key="16">
    <source>
        <dbReference type="PROSITE" id="PS50060"/>
    </source>
</evidence>
<evidence type="ECO:0000256" key="5">
    <source>
        <dbReference type="ARBA" id="ARBA00022723"/>
    </source>
</evidence>
<dbReference type="PROSITE" id="PS00133">
    <property type="entry name" value="CARBOXYPEPT_ZN_2"/>
    <property type="match status" value="1"/>
</dbReference>
<evidence type="ECO:0000256" key="8">
    <source>
        <dbReference type="ARBA" id="ARBA00022833"/>
    </source>
</evidence>
<keyword evidence="6 15" id="KW-0732">Signal</keyword>
<dbReference type="EC" id="3.4.17.18" evidence="12"/>
<dbReference type="GO" id="GO:0008270">
    <property type="term" value="F:zinc ion binding"/>
    <property type="evidence" value="ECO:0007669"/>
    <property type="project" value="InterPro"/>
</dbReference>
<keyword evidence="4" id="KW-0645">Protease</keyword>
<keyword evidence="9" id="KW-0482">Metalloprotease</keyword>
<dbReference type="RefSeq" id="WP_270025030.1">
    <property type="nucleotide sequence ID" value="NZ_JAPDDP010000015.1"/>
</dbReference>
<evidence type="ECO:0000256" key="2">
    <source>
        <dbReference type="ARBA" id="ARBA00005988"/>
    </source>
</evidence>
<dbReference type="PROSITE" id="PS50060">
    <property type="entry name" value="MAM_2"/>
    <property type="match status" value="1"/>
</dbReference>
<gene>
    <name evidence="18" type="ORF">OJ997_10465</name>
</gene>
<keyword evidence="3" id="KW-0121">Carboxypeptidase</keyword>
<feature type="chain" id="PRO_5040827472" description="Zinc carboxypeptidase" evidence="15">
    <location>
        <begin position="25"/>
        <end position="580"/>
    </location>
</feature>
<dbReference type="GO" id="GO:0005615">
    <property type="term" value="C:extracellular space"/>
    <property type="evidence" value="ECO:0007669"/>
    <property type="project" value="TreeGrafter"/>
</dbReference>
<dbReference type="Pfam" id="PF00246">
    <property type="entry name" value="Peptidase_M14"/>
    <property type="match status" value="1"/>
</dbReference>
<evidence type="ECO:0000256" key="12">
    <source>
        <dbReference type="ARBA" id="ARBA00066554"/>
    </source>
</evidence>
<sequence>MRLSRCVALAAAVVALIAAPSAQAAVSSYRVDGVRTQAQRAAVARTGAAIVAVDHGSVTVTASRSDRRALRRAGFKVVSRARASDFPAADAAYHNYAEVSSETAALMTNYPTLVSRFSLGTTYEGREIWALKISDNVGLDESEPEVLFTANQHAREHLTVEMALYQANELTSKYATDAQIRALVDSREIWIVPSVNPDGAEYDVATGSYRSWRKNRQPNAGSSAVGTDLNRNWAFQWGCCGGSSGTTSSETYRGPSAFSAPETQRVRDFVNSRVVGGAQQIKAHIDWHTYSELILWPYGYTTANTTSTLTANDQAALSRLGQNMAATNGYTPEQSSDLYIADGTINDWLWGQYKIFSYTFEMYPRTSNPGFYPPGSVIGRETTRNRAAFIQLLDAADCPYEVLSQTCGTTPPPTTVYSDTFESATGWTVLSDTATTGRWERANPADTNSSGAKQLGTTVSGSFDLVTGPLAGSDAGTYDVDGGQTSIRSPQITLPAGNRTLTFSWYLAHGSNASSADYFRVRVNGTVVFQQLGAAVNRNGAWATASVPLTGGQTVTITFEAADAGAASLVEAGVDDVRIS</sequence>
<dbReference type="CDD" id="cd03859">
    <property type="entry name" value="M14_CPT"/>
    <property type="match status" value="1"/>
</dbReference>
<dbReference type="GO" id="GO:0004181">
    <property type="term" value="F:metallocarboxypeptidase activity"/>
    <property type="evidence" value="ECO:0007669"/>
    <property type="project" value="InterPro"/>
</dbReference>
<evidence type="ECO:0000313" key="19">
    <source>
        <dbReference type="Proteomes" id="UP001147653"/>
    </source>
</evidence>
<dbReference type="Proteomes" id="UP001147653">
    <property type="component" value="Unassembled WGS sequence"/>
</dbReference>
<dbReference type="PROSITE" id="PS52035">
    <property type="entry name" value="PEPTIDASE_M14"/>
    <property type="match status" value="1"/>
</dbReference>
<organism evidence="18 19">
    <name type="scientific">Solirubrobacter phytolaccae</name>
    <dbReference type="NCBI Taxonomy" id="1404360"/>
    <lineage>
        <taxon>Bacteria</taxon>
        <taxon>Bacillati</taxon>
        <taxon>Actinomycetota</taxon>
        <taxon>Thermoleophilia</taxon>
        <taxon>Solirubrobacterales</taxon>
        <taxon>Solirubrobacteraceae</taxon>
        <taxon>Solirubrobacter</taxon>
    </lineage>
</organism>
<name>A0A9X3NB17_9ACTN</name>
<protein>
    <recommendedName>
        <fullName evidence="13">Zinc carboxypeptidase</fullName>
        <ecNumber evidence="12">3.4.17.18</ecNumber>
    </recommendedName>
</protein>